<evidence type="ECO:0000256" key="1">
    <source>
        <dbReference type="SAM" id="Phobius"/>
    </source>
</evidence>
<accession>A0A8E0NBI8</accession>
<organism evidence="2 3">
    <name type="scientific">Brevundimonas abyssalis TAR-001</name>
    <dbReference type="NCBI Taxonomy" id="1391729"/>
    <lineage>
        <taxon>Bacteria</taxon>
        <taxon>Pseudomonadati</taxon>
        <taxon>Pseudomonadota</taxon>
        <taxon>Alphaproteobacteria</taxon>
        <taxon>Caulobacterales</taxon>
        <taxon>Caulobacteraceae</taxon>
        <taxon>Brevundimonas</taxon>
    </lineage>
</organism>
<evidence type="ECO:0000313" key="3">
    <source>
        <dbReference type="Proteomes" id="UP000016569"/>
    </source>
</evidence>
<keyword evidence="1" id="KW-0812">Transmembrane</keyword>
<evidence type="ECO:0000313" key="2">
    <source>
        <dbReference type="EMBL" id="GAD59329.1"/>
    </source>
</evidence>
<keyword evidence="3" id="KW-1185">Reference proteome</keyword>
<keyword evidence="1" id="KW-0472">Membrane</keyword>
<dbReference type="Proteomes" id="UP000016569">
    <property type="component" value="Unassembled WGS sequence"/>
</dbReference>
<feature type="transmembrane region" description="Helical" evidence="1">
    <location>
        <begin position="15"/>
        <end position="35"/>
    </location>
</feature>
<protein>
    <submittedName>
        <fullName evidence="2">Uncharacterized protein</fullName>
    </submittedName>
</protein>
<dbReference type="AlphaFoldDB" id="A0A8E0NBI8"/>
<name>A0A8E0NBI8_9CAUL</name>
<proteinExistence type="predicted"/>
<sequence length="91" mass="10185">MEVRRLASEPRRGGLTLAGPLIFLLVIWLGAYFAWRIVHGDRLEQGVVTHIVYPDTRVGRVAHDVFLPLRRLDERYLGVSSSMAAAASPED</sequence>
<reference evidence="3" key="1">
    <citation type="journal article" date="2013" name="Genome Announc.">
        <title>Draft Genome Sequence of the Dimorphic Prosthecate Bacterium Brevundimonas abyssalis TAR-001T.</title>
        <authorList>
            <person name="Tsubouchi T."/>
            <person name="Nishi S."/>
            <person name="Usui K."/>
            <person name="Shimane Y."/>
            <person name="Takaki Y."/>
            <person name="Maruyama T."/>
            <person name="Hatada Y."/>
        </authorList>
    </citation>
    <scope>NUCLEOTIDE SEQUENCE [LARGE SCALE GENOMIC DNA]</scope>
    <source>
        <strain evidence="3">TAR-001</strain>
    </source>
</reference>
<keyword evidence="1" id="KW-1133">Transmembrane helix</keyword>
<comment type="caution">
    <text evidence="2">The sequence shown here is derived from an EMBL/GenBank/DDBJ whole genome shotgun (WGS) entry which is preliminary data.</text>
</comment>
<gene>
    <name evidence="2" type="ORF">MBEBAB_1579</name>
</gene>
<dbReference type="EMBL" id="BATC01000024">
    <property type="protein sequence ID" value="GAD59329.1"/>
    <property type="molecule type" value="Genomic_DNA"/>
</dbReference>